<dbReference type="EMBL" id="JQBY01000006">
    <property type="protein sequence ID" value="KRN82903.1"/>
    <property type="molecule type" value="Genomic_DNA"/>
</dbReference>
<evidence type="ECO:0000256" key="1">
    <source>
        <dbReference type="SAM" id="MobiDB-lite"/>
    </source>
</evidence>
<gene>
    <name evidence="2" type="ORF">IV87_GL001857</name>
    <name evidence="3" type="ORF">SAMN04487973_102139</name>
</gene>
<dbReference type="RefSeq" id="WP_057805611.1">
    <property type="nucleotide sequence ID" value="NZ_BJYP01000011.1"/>
</dbReference>
<dbReference type="Proteomes" id="UP000182818">
    <property type="component" value="Unassembled WGS sequence"/>
</dbReference>
<evidence type="ECO:0000313" key="2">
    <source>
        <dbReference type="EMBL" id="KRN82903.1"/>
    </source>
</evidence>
<accession>A0A0R2K8U1</accession>
<keyword evidence="5" id="KW-1185">Reference proteome</keyword>
<proteinExistence type="predicted"/>
<evidence type="ECO:0000313" key="3">
    <source>
        <dbReference type="EMBL" id="SER17355.1"/>
    </source>
</evidence>
<reference evidence="2 4" key="1">
    <citation type="journal article" date="2015" name="Genome Announc.">
        <title>Expanding the biotechnology potential of lactobacilli through comparative genomics of 213 strains and associated genera.</title>
        <authorList>
            <person name="Sun Z."/>
            <person name="Harris H.M."/>
            <person name="McCann A."/>
            <person name="Guo C."/>
            <person name="Argimon S."/>
            <person name="Zhang W."/>
            <person name="Yang X."/>
            <person name="Jeffery I.B."/>
            <person name="Cooney J.C."/>
            <person name="Kagawa T.F."/>
            <person name="Liu W."/>
            <person name="Song Y."/>
            <person name="Salvetti E."/>
            <person name="Wrobel A."/>
            <person name="Rasinkangas P."/>
            <person name="Parkhill J."/>
            <person name="Rea M.C."/>
            <person name="O'Sullivan O."/>
            <person name="Ritari J."/>
            <person name="Douillard F.P."/>
            <person name="Paul Ross R."/>
            <person name="Yang R."/>
            <person name="Briner A.E."/>
            <person name="Felis G.E."/>
            <person name="de Vos W.M."/>
            <person name="Barrangou R."/>
            <person name="Klaenhammer T.R."/>
            <person name="Caufield P.W."/>
            <person name="Cui Y."/>
            <person name="Zhang H."/>
            <person name="O'Toole P.W."/>
        </authorList>
    </citation>
    <scope>NUCLEOTIDE SEQUENCE [LARGE SCALE GENOMIC DNA]</scope>
    <source>
        <strain evidence="2 4">DSM 22301</strain>
    </source>
</reference>
<dbReference type="OrthoDB" id="2249783at2"/>
<sequence>MSSFVTAGGDIGNGELLAQNAQQTANNANNGITDINDPNKLGPAEKATLKRKYDTDVLLYGMDTKKLTDNQLSTSEIDSAMSALTAYMTPFFANMSTTDTVDRDTLNTVYKNFDTADKNADSAFTNMVSSAASDAMVAGSQASVAGSEAVVAGNQASQAASNAAVQASVAVSNANVANSNATSGITIARSAANDMAVVSEAVTALKGGSTLTLAQLENGLQTKITAGDLSIGGRNYVLNSDFYLTGNNTSKNNLVASVNISTFSNRKIIVSVQIDIDNVTALTTDANYNRAGFEVKLKHIDGSYMYCGAWWYPKVGDSYHGRYYQTWDLSNQTFADTTAFNGGVYVQGIAADSISVGRPKLEIATVPTDYSQAPEDFSQLVETKTADLAETMVKNSDFATYKDQTAGAISQTVNKAIGDINNRNLALNTATPIVTVGQNKANQCVSIVLSQNIPANQPVTIAYDIVSTTAVGTFYTQHDVIGSIGDWTAMSPTTSLKTTSQHVASTTTETVEEPSTIQIRFDNITGTVTVTNVMVVMSSTEASWLPAPEDTQSDITQSINNIHLGFQNPDGSKFQMNLSADGTALMDFSKIMLNGATNIQDLTVTTAKLADMAVTNAKIGKLAVGNAQIADLAVTSAKVSEIDAGLIKSGTIDTNRLNADAIIANVINGKTITGITINTPTLNLGANGTLTTSFNLNQATSLYAPKKGTGTLKISTGVINSSSANMSRYSNTEGYWYGFDDNGNMVKNGTNQTGDDYAPGYEKHDIMKSNGNVLNRSYLDAMALALNEGGTQTFNTMLTAIGLETGNALLHQDLATEGTFEARLGTDNTYGFKIDTQVVSPMIRANSYTYAADVFISSYGTMGVTTSTKANKLDIVDVPNMLQKGYNLLTINPRQWFDKTSVEAYADVQAGNTDSVESVVDIKPVTGMVAEEVASAGLDDYVVKDENNKVQGLAYDRLWTLLLPVLRDMNDRLNEAQLEITKLKGVA</sequence>
<evidence type="ECO:0000313" key="4">
    <source>
        <dbReference type="Proteomes" id="UP000051749"/>
    </source>
</evidence>
<dbReference type="AlphaFoldDB" id="A0A0R2K8U1"/>
<dbReference type="PATRIC" id="fig|319653.3.peg.1890"/>
<dbReference type="EMBL" id="FOGK01000002">
    <property type="protein sequence ID" value="SER17355.1"/>
    <property type="molecule type" value="Genomic_DNA"/>
</dbReference>
<organism evidence="2 4">
    <name type="scientific">Pediococcus ethanolidurans</name>
    <dbReference type="NCBI Taxonomy" id="319653"/>
    <lineage>
        <taxon>Bacteria</taxon>
        <taxon>Bacillati</taxon>
        <taxon>Bacillota</taxon>
        <taxon>Bacilli</taxon>
        <taxon>Lactobacillales</taxon>
        <taxon>Lactobacillaceae</taxon>
        <taxon>Pediococcus</taxon>
    </lineage>
</organism>
<protein>
    <recommendedName>
        <fullName evidence="6">Peptidase S74 domain-containing protein</fullName>
    </recommendedName>
</protein>
<comment type="caution">
    <text evidence="2">The sequence shown here is derived from an EMBL/GenBank/DDBJ whole genome shotgun (WGS) entry which is preliminary data.</text>
</comment>
<name>A0A0R2K8U1_9LACO</name>
<evidence type="ECO:0008006" key="6">
    <source>
        <dbReference type="Google" id="ProtNLM"/>
    </source>
</evidence>
<feature type="region of interest" description="Disordered" evidence="1">
    <location>
        <begin position="28"/>
        <end position="47"/>
    </location>
</feature>
<dbReference type="Proteomes" id="UP000051749">
    <property type="component" value="Unassembled WGS sequence"/>
</dbReference>
<reference evidence="3 5" key="2">
    <citation type="submission" date="2016-10" db="EMBL/GenBank/DDBJ databases">
        <authorList>
            <person name="Varghese N."/>
            <person name="Submissions S."/>
        </authorList>
    </citation>
    <scope>NUCLEOTIDE SEQUENCE [LARGE SCALE GENOMIC DNA]</scope>
    <source>
        <strain evidence="3 5">CGMCC 1.3889</strain>
    </source>
</reference>
<evidence type="ECO:0000313" key="5">
    <source>
        <dbReference type="Proteomes" id="UP000182818"/>
    </source>
</evidence>
<dbReference type="STRING" id="319653.SAMN04487973_102139"/>
<dbReference type="GeneID" id="76043213"/>